<dbReference type="Gene3D" id="1.25.40.10">
    <property type="entry name" value="Tetratricopeptide repeat domain"/>
    <property type="match status" value="1"/>
</dbReference>
<dbReference type="EMBL" id="LAZR01064252">
    <property type="protein sequence ID" value="KKK57890.1"/>
    <property type="molecule type" value="Genomic_DNA"/>
</dbReference>
<dbReference type="AlphaFoldDB" id="A0A0F8XAA7"/>
<sequence length="104" mass="11639">MGCGHWLRTCLLLLVVLALAGCERAPDRLAREAQAALARGDTDVARGKLALIVEGYPDHPRAAEARYWRAEIARTIDKDVRRAQIDYQGLIRRFPASPFALRAR</sequence>
<evidence type="ECO:0008006" key="2">
    <source>
        <dbReference type="Google" id="ProtNLM"/>
    </source>
</evidence>
<feature type="non-terminal residue" evidence="1">
    <location>
        <position position="104"/>
    </location>
</feature>
<proteinExistence type="predicted"/>
<gene>
    <name evidence="1" type="ORF">LCGC14_3049930</name>
</gene>
<organism evidence="1">
    <name type="scientific">marine sediment metagenome</name>
    <dbReference type="NCBI Taxonomy" id="412755"/>
    <lineage>
        <taxon>unclassified sequences</taxon>
        <taxon>metagenomes</taxon>
        <taxon>ecological metagenomes</taxon>
    </lineage>
</organism>
<evidence type="ECO:0000313" key="1">
    <source>
        <dbReference type="EMBL" id="KKK57890.1"/>
    </source>
</evidence>
<comment type="caution">
    <text evidence="1">The sequence shown here is derived from an EMBL/GenBank/DDBJ whole genome shotgun (WGS) entry which is preliminary data.</text>
</comment>
<reference evidence="1" key="1">
    <citation type="journal article" date="2015" name="Nature">
        <title>Complex archaea that bridge the gap between prokaryotes and eukaryotes.</title>
        <authorList>
            <person name="Spang A."/>
            <person name="Saw J.H."/>
            <person name="Jorgensen S.L."/>
            <person name="Zaremba-Niedzwiedzka K."/>
            <person name="Martijn J."/>
            <person name="Lind A.E."/>
            <person name="van Eijk R."/>
            <person name="Schleper C."/>
            <person name="Guy L."/>
            <person name="Ettema T.J."/>
        </authorList>
    </citation>
    <scope>NUCLEOTIDE SEQUENCE</scope>
</reference>
<protein>
    <recommendedName>
        <fullName evidence="2">Outer membrane lipoprotein BamD-like domain-containing protein</fullName>
    </recommendedName>
</protein>
<dbReference type="InterPro" id="IPR011990">
    <property type="entry name" value="TPR-like_helical_dom_sf"/>
</dbReference>
<name>A0A0F8XAA7_9ZZZZ</name>
<accession>A0A0F8XAA7</accession>